<feature type="region of interest" description="Disordered" evidence="1">
    <location>
        <begin position="1"/>
        <end position="41"/>
    </location>
</feature>
<organism evidence="2 3">
    <name type="scientific">Pseudosulfitobacter pseudonitzschiae</name>
    <dbReference type="NCBI Taxonomy" id="1402135"/>
    <lineage>
        <taxon>Bacteria</taxon>
        <taxon>Pseudomonadati</taxon>
        <taxon>Pseudomonadota</taxon>
        <taxon>Alphaproteobacteria</taxon>
        <taxon>Rhodobacterales</taxon>
        <taxon>Roseobacteraceae</taxon>
        <taxon>Pseudosulfitobacter</taxon>
    </lineage>
</organism>
<protein>
    <submittedName>
        <fullName evidence="2">Hemin uptake protein HemP</fullName>
    </submittedName>
</protein>
<dbReference type="EMBL" id="CP022415">
    <property type="protein sequence ID" value="ASM71748.1"/>
    <property type="molecule type" value="Genomic_DNA"/>
</dbReference>
<dbReference type="KEGG" id="spse:SULPSESMR1_00920"/>
<evidence type="ECO:0000313" key="2">
    <source>
        <dbReference type="EMBL" id="ASM71748.1"/>
    </source>
</evidence>
<dbReference type="Pfam" id="PF10636">
    <property type="entry name" value="hemP"/>
    <property type="match status" value="1"/>
</dbReference>
<proteinExistence type="predicted"/>
<dbReference type="AlphaFoldDB" id="A0A221JYE0"/>
<name>A0A221JYE0_9RHOB</name>
<evidence type="ECO:0000256" key="1">
    <source>
        <dbReference type="SAM" id="MobiDB-lite"/>
    </source>
</evidence>
<dbReference type="Proteomes" id="UP000199754">
    <property type="component" value="Chromosome"/>
</dbReference>
<accession>A0A221JYE0</accession>
<evidence type="ECO:0000313" key="3">
    <source>
        <dbReference type="Proteomes" id="UP000199754"/>
    </source>
</evidence>
<keyword evidence="3" id="KW-1185">Reference proteome</keyword>
<dbReference type="InterPro" id="IPR019600">
    <property type="entry name" value="Hemin_uptake_protein_HemP"/>
</dbReference>
<reference evidence="2 3" key="1">
    <citation type="submission" date="2017-07" db="EMBL/GenBank/DDBJ databases">
        <title>Genome Sequence of Sulfitobacter pseudonitzschiae Strain SMR1 Isolated from a culture of the Diatom Skeletonema marinoi.</title>
        <authorList>
            <person name="Topel M."/>
            <person name="Pinder M.I.M."/>
            <person name="Johansson O.N."/>
            <person name="Kourtchenko O."/>
            <person name="Godhe A."/>
            <person name="Clarke A.K."/>
        </authorList>
    </citation>
    <scope>NUCLEOTIDE SEQUENCE [LARGE SCALE GENOMIC DNA]</scope>
    <source>
        <strain evidence="2 3">SMR1</strain>
    </source>
</reference>
<sequence length="73" mass="8305">MRMENRIDRMYDTADHRSGKRTLTTTTKPEMNDTAPTHDARTLTDGADQARIVLDGQVYTLRITRAGKLILTK</sequence>
<dbReference type="Gene3D" id="2.10.70.10">
    <property type="entry name" value="Complement Module, domain 1"/>
    <property type="match status" value="1"/>
</dbReference>
<gene>
    <name evidence="2" type="ORF">SULPSESMR1_00920</name>
</gene>
<feature type="compositionally biased region" description="Basic and acidic residues" evidence="1">
    <location>
        <begin position="1"/>
        <end position="17"/>
    </location>
</feature>